<reference evidence="1" key="1">
    <citation type="submission" date="2022-09" db="EMBL/GenBank/DDBJ databases">
        <title>Intensive care unit water sources are persistently colonized with multi-drug resistant bacteria and are the site of extensive horizontal gene transfer of antibiotic resistance genes.</title>
        <authorList>
            <person name="Diorio-Toth L."/>
        </authorList>
    </citation>
    <scope>NUCLEOTIDE SEQUENCE</scope>
    <source>
        <strain evidence="1">GD04139</strain>
    </source>
</reference>
<dbReference type="EMBL" id="JAODZM010000004">
    <property type="protein sequence ID" value="MDH0194660.1"/>
    <property type="molecule type" value="Genomic_DNA"/>
</dbReference>
<dbReference type="AlphaFoldDB" id="A0AAW6S123"/>
<dbReference type="RefSeq" id="WP_280018554.1">
    <property type="nucleotide sequence ID" value="NZ_JAODZM010000004.1"/>
</dbReference>
<organism evidence="1 2">
    <name type="scientific">Enterobacter cloacae</name>
    <dbReference type="NCBI Taxonomy" id="550"/>
    <lineage>
        <taxon>Bacteria</taxon>
        <taxon>Pseudomonadati</taxon>
        <taxon>Pseudomonadota</taxon>
        <taxon>Gammaproteobacteria</taxon>
        <taxon>Enterobacterales</taxon>
        <taxon>Enterobacteriaceae</taxon>
        <taxon>Enterobacter</taxon>
        <taxon>Enterobacter cloacae complex</taxon>
    </lineage>
</organism>
<sequence>MTVKLFNPKTIDCGTAFIVHGDYDVEIHSPEIINCGIGLAQYSTKEELEVLLEKSKKHFEEIVALSKKVQGTKPELRKDIIASSAVFAALSVGSNASTVMQFLIDNFPMIGNLLK</sequence>
<proteinExistence type="predicted"/>
<evidence type="ECO:0000313" key="1">
    <source>
        <dbReference type="EMBL" id="MDH0194660.1"/>
    </source>
</evidence>
<dbReference type="Proteomes" id="UP001158360">
    <property type="component" value="Unassembled WGS sequence"/>
</dbReference>
<evidence type="ECO:0000313" key="2">
    <source>
        <dbReference type="Proteomes" id="UP001158360"/>
    </source>
</evidence>
<protein>
    <submittedName>
        <fullName evidence="1">Uncharacterized protein</fullName>
    </submittedName>
</protein>
<name>A0AAW6S123_ENTCL</name>
<comment type="caution">
    <text evidence="1">The sequence shown here is derived from an EMBL/GenBank/DDBJ whole genome shotgun (WGS) entry which is preliminary data.</text>
</comment>
<gene>
    <name evidence="1" type="ORF">N7383_03335</name>
</gene>
<accession>A0AAW6S123</accession>